<reference evidence="1 2" key="1">
    <citation type="submission" date="2007-03" db="EMBL/GenBank/DDBJ databases">
        <authorList>
            <person name="Stal L."/>
            <person name="Ferriera S."/>
            <person name="Johnson J."/>
            <person name="Kravitz S."/>
            <person name="Beeson K."/>
            <person name="Sutton G."/>
            <person name="Rogers Y.-H."/>
            <person name="Friedman R."/>
            <person name="Frazier M."/>
            <person name="Venter J.C."/>
        </authorList>
    </citation>
    <scope>NUCLEOTIDE SEQUENCE [LARGE SCALE GENOMIC DNA]</scope>
    <source>
        <strain evidence="1 2">CCY0110</strain>
    </source>
</reference>
<dbReference type="Pfam" id="PF19928">
    <property type="entry name" value="DUF6391"/>
    <property type="match status" value="1"/>
</dbReference>
<dbReference type="OrthoDB" id="565159at2"/>
<comment type="caution">
    <text evidence="1">The sequence shown here is derived from an EMBL/GenBank/DDBJ whole genome shotgun (WGS) entry which is preliminary data.</text>
</comment>
<name>A3INB9_9CHRO</name>
<evidence type="ECO:0000313" key="1">
    <source>
        <dbReference type="EMBL" id="EAZ92096.1"/>
    </source>
</evidence>
<dbReference type="RefSeq" id="WP_008274887.1">
    <property type="nucleotide sequence ID" value="NZ_AAXW01000009.1"/>
</dbReference>
<sequence>MTNSVNPGTGNLWDFDWYQPQHHQDSDILQQLGFIPGLKEVLMLRQVHGLEHGTVWVLSESKQGLKDNENLGGLSTPNGFYLYGDVNHLDVQKAVSKALHRFRAGIWNLAVHPRCGTNMSVNMLLTTSFVLGTHLLLPKGPIEQVLGLLLATSTASQLSPDVGIWAQKYLTTAIPFNLELVQIARTRDFSGHPAYFVELNWRDSQ</sequence>
<protein>
    <submittedName>
        <fullName evidence="1">Uncharacterized protein</fullName>
    </submittedName>
</protein>
<dbReference type="AlphaFoldDB" id="A3INB9"/>
<dbReference type="Proteomes" id="UP000003781">
    <property type="component" value="Unassembled WGS sequence"/>
</dbReference>
<dbReference type="eggNOG" id="ENOG502ZBRT">
    <property type="taxonomic scope" value="Bacteria"/>
</dbReference>
<proteinExistence type="predicted"/>
<evidence type="ECO:0000313" key="2">
    <source>
        <dbReference type="Proteomes" id="UP000003781"/>
    </source>
</evidence>
<organism evidence="1 2">
    <name type="scientific">Crocosphaera chwakensis CCY0110</name>
    <dbReference type="NCBI Taxonomy" id="391612"/>
    <lineage>
        <taxon>Bacteria</taxon>
        <taxon>Bacillati</taxon>
        <taxon>Cyanobacteriota</taxon>
        <taxon>Cyanophyceae</taxon>
        <taxon>Oscillatoriophycideae</taxon>
        <taxon>Chroococcales</taxon>
        <taxon>Aphanothecaceae</taxon>
        <taxon>Crocosphaera</taxon>
        <taxon>Crocosphaera chwakensis</taxon>
    </lineage>
</organism>
<accession>A3INB9</accession>
<dbReference type="EMBL" id="AAXW01000009">
    <property type="protein sequence ID" value="EAZ92096.1"/>
    <property type="molecule type" value="Genomic_DNA"/>
</dbReference>
<gene>
    <name evidence="1" type="ORF">CY0110_00520</name>
</gene>
<keyword evidence="2" id="KW-1185">Reference proteome</keyword>